<keyword evidence="6" id="KW-0408">Iron</keyword>
<dbReference type="InterPro" id="IPR017938">
    <property type="entry name" value="Riboflavin_synthase-like_b-brl"/>
</dbReference>
<dbReference type="EMBL" id="FNDN01000016">
    <property type="protein sequence ID" value="SDJ09646.1"/>
    <property type="molecule type" value="Genomic_DNA"/>
</dbReference>
<evidence type="ECO:0000256" key="5">
    <source>
        <dbReference type="ARBA" id="ARBA00023002"/>
    </source>
</evidence>
<dbReference type="SUPFAM" id="SSF52343">
    <property type="entry name" value="Ferredoxin reductase-like, C-terminal NADP-linked domain"/>
    <property type="match status" value="1"/>
</dbReference>
<dbReference type="InterPro" id="IPR036010">
    <property type="entry name" value="2Fe-2S_ferredoxin-like_sf"/>
</dbReference>
<dbReference type="SUPFAM" id="SSF63380">
    <property type="entry name" value="Riboflavin synthase domain-like"/>
    <property type="match status" value="1"/>
</dbReference>
<comment type="cofactor">
    <cofactor evidence="1">
        <name>FAD</name>
        <dbReference type="ChEBI" id="CHEBI:57692"/>
    </cofactor>
</comment>
<dbReference type="PROSITE" id="PS51384">
    <property type="entry name" value="FAD_FR"/>
    <property type="match status" value="1"/>
</dbReference>
<dbReference type="PANTHER" id="PTHR47354:SF1">
    <property type="entry name" value="CARNITINE MONOOXYGENASE REDUCTASE SUBUNIT"/>
    <property type="match status" value="1"/>
</dbReference>
<evidence type="ECO:0000256" key="1">
    <source>
        <dbReference type="ARBA" id="ARBA00001974"/>
    </source>
</evidence>
<dbReference type="GO" id="GO:0016491">
    <property type="term" value="F:oxidoreductase activity"/>
    <property type="evidence" value="ECO:0007669"/>
    <property type="project" value="UniProtKB-KW"/>
</dbReference>
<dbReference type="CDD" id="cd06185">
    <property type="entry name" value="PDR_like"/>
    <property type="match status" value="1"/>
</dbReference>
<keyword evidence="9" id="KW-1185">Reference proteome</keyword>
<dbReference type="GO" id="GO:0046872">
    <property type="term" value="F:metal ion binding"/>
    <property type="evidence" value="ECO:0007669"/>
    <property type="project" value="UniProtKB-KW"/>
</dbReference>
<keyword evidence="2" id="KW-0285">Flavoprotein</keyword>
<dbReference type="InterPro" id="IPR050415">
    <property type="entry name" value="MRET"/>
</dbReference>
<evidence type="ECO:0000313" key="9">
    <source>
        <dbReference type="Proteomes" id="UP000183263"/>
    </source>
</evidence>
<dbReference type="PROSITE" id="PS00197">
    <property type="entry name" value="2FE2S_FER_1"/>
    <property type="match status" value="1"/>
</dbReference>
<accession>A0A1G8QY54</accession>
<organism evidence="8 9">
    <name type="scientific">Rhodococcus triatomae</name>
    <dbReference type="NCBI Taxonomy" id="300028"/>
    <lineage>
        <taxon>Bacteria</taxon>
        <taxon>Bacillati</taxon>
        <taxon>Actinomycetota</taxon>
        <taxon>Actinomycetes</taxon>
        <taxon>Mycobacteriales</taxon>
        <taxon>Nocardiaceae</taxon>
        <taxon>Rhodococcus</taxon>
    </lineage>
</organism>
<evidence type="ECO:0000256" key="6">
    <source>
        <dbReference type="ARBA" id="ARBA00023004"/>
    </source>
</evidence>
<keyword evidence="4" id="KW-0479">Metal-binding</keyword>
<dbReference type="GO" id="GO:0051537">
    <property type="term" value="F:2 iron, 2 sulfur cluster binding"/>
    <property type="evidence" value="ECO:0007669"/>
    <property type="project" value="UniProtKB-KW"/>
</dbReference>
<dbReference type="Pfam" id="PF00970">
    <property type="entry name" value="FAD_binding_6"/>
    <property type="match status" value="1"/>
</dbReference>
<dbReference type="PANTHER" id="PTHR47354">
    <property type="entry name" value="NADH OXIDOREDUCTASE HCR"/>
    <property type="match status" value="1"/>
</dbReference>
<keyword evidence="5" id="KW-0560">Oxidoreductase</keyword>
<evidence type="ECO:0000256" key="3">
    <source>
        <dbReference type="ARBA" id="ARBA00022714"/>
    </source>
</evidence>
<dbReference type="PRINTS" id="PR00409">
    <property type="entry name" value="PHDIOXRDTASE"/>
</dbReference>
<dbReference type="CDD" id="cd00207">
    <property type="entry name" value="fer2"/>
    <property type="match status" value="1"/>
</dbReference>
<dbReference type="AlphaFoldDB" id="A0A1G8QY54"/>
<dbReference type="OrthoDB" id="502624at2"/>
<proteinExistence type="predicted"/>
<dbReference type="Gene3D" id="3.10.20.30">
    <property type="match status" value="1"/>
</dbReference>
<name>A0A1G8QY54_9NOCA</name>
<protein>
    <submittedName>
        <fullName evidence="8">Ferredoxin-NADP reductase</fullName>
    </submittedName>
</protein>
<dbReference type="SUPFAM" id="SSF54292">
    <property type="entry name" value="2Fe-2S ferredoxin-like"/>
    <property type="match status" value="1"/>
</dbReference>
<dbReference type="InterPro" id="IPR001041">
    <property type="entry name" value="2Fe-2S_ferredoxin-type"/>
</dbReference>
<dbReference type="Gene3D" id="3.40.50.80">
    <property type="entry name" value="Nucleotide-binding domain of ferredoxin-NADP reductase (FNR) module"/>
    <property type="match status" value="1"/>
</dbReference>
<dbReference type="InterPro" id="IPR039261">
    <property type="entry name" value="FNR_nucleotide-bd"/>
</dbReference>
<gene>
    <name evidence="8" type="ORF">SAMN05444695_11651</name>
</gene>
<sequence>MSKLRDIRASLTGAEIGRYEAPRDLRGRSRADRAMRVTQSVAQAYFKVLGAYEYDPVVAGHNPDSALTLTLTGREVVAADENVVRLRFTAAGGGDLPDWQAGEHLDFHLPSGRRRQYSLCGDPRDTTAYSVAVRAVRGGGGGSLEMHALEIGTTVTVRGPRNGFPFVGRGSALFVAGGIGITPILAMVRAARARGMDWQFVYSGRSRESMPFLEEIETFEADRVFVRPDDEYGLPTAAELLDRAPVGGAIYCCGPTPMLDAVRGGFAGTGSRSLHFERFGAPPVVDGSEFEVQLVSTGEVLTVPADESALSVVRERKPEIAYSCQQGFCGTCRVRVLAGEPEHRERRLTTEEQESEMLLCVSRSTGGRLVLDV</sequence>
<keyword evidence="7" id="KW-0411">Iron-sulfur</keyword>
<dbReference type="Proteomes" id="UP000183263">
    <property type="component" value="Unassembled WGS sequence"/>
</dbReference>
<dbReference type="Gene3D" id="2.40.30.10">
    <property type="entry name" value="Translation factors"/>
    <property type="match status" value="1"/>
</dbReference>
<dbReference type="PROSITE" id="PS51085">
    <property type="entry name" value="2FE2S_FER_2"/>
    <property type="match status" value="1"/>
</dbReference>
<dbReference type="Pfam" id="PF00111">
    <property type="entry name" value="Fer2"/>
    <property type="match status" value="1"/>
</dbReference>
<dbReference type="InterPro" id="IPR012675">
    <property type="entry name" value="Beta-grasp_dom_sf"/>
</dbReference>
<dbReference type="InterPro" id="IPR006058">
    <property type="entry name" value="2Fe2S_fd_BS"/>
</dbReference>
<dbReference type="InterPro" id="IPR008333">
    <property type="entry name" value="Cbr1-like_FAD-bd_dom"/>
</dbReference>
<evidence type="ECO:0000256" key="2">
    <source>
        <dbReference type="ARBA" id="ARBA00022630"/>
    </source>
</evidence>
<dbReference type="InterPro" id="IPR017927">
    <property type="entry name" value="FAD-bd_FR_type"/>
</dbReference>
<evidence type="ECO:0000313" key="8">
    <source>
        <dbReference type="EMBL" id="SDJ09646.1"/>
    </source>
</evidence>
<keyword evidence="3" id="KW-0001">2Fe-2S</keyword>
<evidence type="ECO:0000256" key="7">
    <source>
        <dbReference type="ARBA" id="ARBA00023014"/>
    </source>
</evidence>
<reference evidence="8 9" key="1">
    <citation type="submission" date="2016-10" db="EMBL/GenBank/DDBJ databases">
        <authorList>
            <person name="de Groot N.N."/>
        </authorList>
    </citation>
    <scope>NUCLEOTIDE SEQUENCE [LARGE SCALE GENOMIC DNA]</scope>
    <source>
        <strain evidence="8 9">DSM 44892</strain>
    </source>
</reference>
<evidence type="ECO:0000256" key="4">
    <source>
        <dbReference type="ARBA" id="ARBA00022723"/>
    </source>
</evidence>
<dbReference type="RefSeq" id="WP_072739713.1">
    <property type="nucleotide sequence ID" value="NZ_CP048813.1"/>
</dbReference>